<protein>
    <submittedName>
        <fullName evidence="1">Uncharacterized protein</fullName>
    </submittedName>
</protein>
<accession>A0A2P5CFG4</accession>
<keyword evidence="2" id="KW-1185">Reference proteome</keyword>
<name>A0A2P5CFG4_PARAD</name>
<evidence type="ECO:0000313" key="2">
    <source>
        <dbReference type="Proteomes" id="UP000237105"/>
    </source>
</evidence>
<reference evidence="2" key="1">
    <citation type="submission" date="2016-06" db="EMBL/GenBank/DDBJ databases">
        <title>Parallel loss of symbiosis genes in relatives of nitrogen-fixing non-legume Parasponia.</title>
        <authorList>
            <person name="Van Velzen R."/>
            <person name="Holmer R."/>
            <person name="Bu F."/>
            <person name="Rutten L."/>
            <person name="Van Zeijl A."/>
            <person name="Liu W."/>
            <person name="Santuari L."/>
            <person name="Cao Q."/>
            <person name="Sharma T."/>
            <person name="Shen D."/>
            <person name="Roswanjaya Y."/>
            <person name="Wardhani T."/>
            <person name="Kalhor M.S."/>
            <person name="Jansen J."/>
            <person name="Van den Hoogen J."/>
            <person name="Gungor B."/>
            <person name="Hartog M."/>
            <person name="Hontelez J."/>
            <person name="Verver J."/>
            <person name="Yang W.-C."/>
            <person name="Schijlen E."/>
            <person name="Repin R."/>
            <person name="Schilthuizen M."/>
            <person name="Schranz E."/>
            <person name="Heidstra R."/>
            <person name="Miyata K."/>
            <person name="Fedorova E."/>
            <person name="Kohlen W."/>
            <person name="Bisseling T."/>
            <person name="Smit S."/>
            <person name="Geurts R."/>
        </authorList>
    </citation>
    <scope>NUCLEOTIDE SEQUENCE [LARGE SCALE GENOMIC DNA]</scope>
    <source>
        <strain evidence="2">cv. WU1-14</strain>
    </source>
</reference>
<dbReference type="EMBL" id="JXTB01000136">
    <property type="protein sequence ID" value="PON59793.1"/>
    <property type="molecule type" value="Genomic_DNA"/>
</dbReference>
<evidence type="ECO:0000313" key="1">
    <source>
        <dbReference type="EMBL" id="PON59793.1"/>
    </source>
</evidence>
<comment type="caution">
    <text evidence="1">The sequence shown here is derived from an EMBL/GenBank/DDBJ whole genome shotgun (WGS) entry which is preliminary data.</text>
</comment>
<gene>
    <name evidence="1" type="ORF">PanWU01x14_156880</name>
</gene>
<dbReference type="Proteomes" id="UP000237105">
    <property type="component" value="Unassembled WGS sequence"/>
</dbReference>
<organism evidence="1 2">
    <name type="scientific">Parasponia andersonii</name>
    <name type="common">Sponia andersonii</name>
    <dbReference type="NCBI Taxonomy" id="3476"/>
    <lineage>
        <taxon>Eukaryota</taxon>
        <taxon>Viridiplantae</taxon>
        <taxon>Streptophyta</taxon>
        <taxon>Embryophyta</taxon>
        <taxon>Tracheophyta</taxon>
        <taxon>Spermatophyta</taxon>
        <taxon>Magnoliopsida</taxon>
        <taxon>eudicotyledons</taxon>
        <taxon>Gunneridae</taxon>
        <taxon>Pentapetalae</taxon>
        <taxon>rosids</taxon>
        <taxon>fabids</taxon>
        <taxon>Rosales</taxon>
        <taxon>Cannabaceae</taxon>
        <taxon>Parasponia</taxon>
    </lineage>
</organism>
<dbReference type="AlphaFoldDB" id="A0A2P5CFG4"/>
<sequence length="338" mass="39822">MQEIDRWNEKEVELSKERRELALRFVRAFPCEEGYFKKDMFHDVDVVSYDHTKKDHEIDDDMIPLTKVSNGTWGWHKLEGVEKSDDDQVEWSLTEVMLKMYGFKLDRAKKEEQVIRHWKGSLLSASKKHRDLTKNNLINELLRQKRNKLAVLLEAIEAIKKSREFDEEVQEAEKLMLEWLYQIEREIFFLFNDLVLIVWTYNQVVVAAFRKYFRSKLEVLRRRQHGRVPVVVYRILSLLEGEVMEGSIVEEGKGLILLKKIHVGQFMDQLYKMILLLTSVLNANSSVSSLSMSKKKTLLECVEIVRRCDEAWRAIRMEVDESMRGSIGIDYSQVSSVV</sequence>
<proteinExistence type="predicted"/>
<dbReference type="OrthoDB" id="10306880at2759"/>